<keyword evidence="2" id="KW-1185">Reference proteome</keyword>
<accession>A0ABY5U1Y8</accession>
<evidence type="ECO:0000313" key="2">
    <source>
        <dbReference type="Proteomes" id="UP001058650"/>
    </source>
</evidence>
<gene>
    <name evidence="1" type="ORF">NYR52_00120</name>
</gene>
<reference evidence="1" key="1">
    <citation type="submission" date="2022-08" db="EMBL/GenBank/DDBJ databases">
        <title>The complete genome sequence of the thermophilic bacterium Laceyella sacchari FBKL4.010 reveals the basis for tetramethylpyrazine biosynthesis in Moutai-flavor Daqu.</title>
        <authorList>
            <person name="Li D."/>
            <person name="Huang W."/>
            <person name="Wang C."/>
            <person name="Qiu S."/>
        </authorList>
    </citation>
    <scope>NUCLEOTIDE SEQUENCE</scope>
    <source>
        <strain evidence="1">FBKL4.014</strain>
    </source>
</reference>
<dbReference type="EMBL" id="CP103866">
    <property type="protein sequence ID" value="UWE03674.1"/>
    <property type="molecule type" value="Genomic_DNA"/>
</dbReference>
<sequence>MKRIWRNKLSLGSIYVELDKSKTSALDLTHKVFTAAESFGFVSFVEVVTESAGDEAYVEVLNPQGVRTWEPIDQISVTTKKPTNGLISYLETNHDIRTIRFYLGTACYDELSRKILLRDAAGVSLYVDYDEDDWGLYININTDIFVPFFGGRDERTEEMARRNTPIFKRFIKDFLALLPVTSWEWEEATPHMREYLELN</sequence>
<protein>
    <submittedName>
        <fullName evidence="1">Uncharacterized protein</fullName>
    </submittedName>
</protein>
<proteinExistence type="predicted"/>
<evidence type="ECO:0000313" key="1">
    <source>
        <dbReference type="EMBL" id="UWE03674.1"/>
    </source>
</evidence>
<name>A0ABY5U1Y8_LACSH</name>
<dbReference type="RefSeq" id="WP_022738615.1">
    <property type="nucleotide sequence ID" value="NZ_CP103866.1"/>
</dbReference>
<organism evidence="1 2">
    <name type="scientific">Laceyella sacchari</name>
    <name type="common">Thermoactinomyces thalpophilus</name>
    <dbReference type="NCBI Taxonomy" id="37482"/>
    <lineage>
        <taxon>Bacteria</taxon>
        <taxon>Bacillati</taxon>
        <taxon>Bacillota</taxon>
        <taxon>Bacilli</taxon>
        <taxon>Bacillales</taxon>
        <taxon>Thermoactinomycetaceae</taxon>
        <taxon>Laceyella</taxon>
    </lineage>
</organism>
<dbReference type="Proteomes" id="UP001058650">
    <property type="component" value="Chromosome"/>
</dbReference>